<organism evidence="2 3">
    <name type="scientific">Babesia ovis</name>
    <dbReference type="NCBI Taxonomy" id="5869"/>
    <lineage>
        <taxon>Eukaryota</taxon>
        <taxon>Sar</taxon>
        <taxon>Alveolata</taxon>
        <taxon>Apicomplexa</taxon>
        <taxon>Aconoidasida</taxon>
        <taxon>Piroplasmida</taxon>
        <taxon>Babesiidae</taxon>
        <taxon>Babesia</taxon>
    </lineage>
</organism>
<dbReference type="AlphaFoldDB" id="A0A9W5TDM2"/>
<dbReference type="OrthoDB" id="10575535at2759"/>
<reference evidence="2" key="1">
    <citation type="submission" date="2019-12" db="EMBL/GenBank/DDBJ databases">
        <title>Genome sequence of Babesia ovis.</title>
        <authorList>
            <person name="Yamagishi J."/>
            <person name="Sevinc F."/>
            <person name="Xuan X."/>
        </authorList>
    </citation>
    <scope>NUCLEOTIDE SEQUENCE</scope>
    <source>
        <strain evidence="2">Selcuk</strain>
    </source>
</reference>
<evidence type="ECO:0000313" key="3">
    <source>
        <dbReference type="Proteomes" id="UP001057455"/>
    </source>
</evidence>
<keyword evidence="1" id="KW-0732">Signal</keyword>
<dbReference type="EMBL" id="BLIY01000023">
    <property type="protein sequence ID" value="GFE55655.1"/>
    <property type="molecule type" value="Genomic_DNA"/>
</dbReference>
<evidence type="ECO:0000256" key="1">
    <source>
        <dbReference type="SAM" id="SignalP"/>
    </source>
</evidence>
<proteinExistence type="predicted"/>
<gene>
    <name evidence="2" type="ORF">BaOVIS_030590</name>
</gene>
<feature type="chain" id="PRO_5040987805" evidence="1">
    <location>
        <begin position="27"/>
        <end position="434"/>
    </location>
</feature>
<name>A0A9W5TDM2_BABOV</name>
<dbReference type="Proteomes" id="UP001057455">
    <property type="component" value="Unassembled WGS sequence"/>
</dbReference>
<sequence>MTFIGSLGGRMLRFVAMIIFVTPICGIKLDVCSPVLPASIDVLNGTFNEGGVYTLIRPNTTEITHITCRGYLLDAPMTRMNEVKEMFVQKYVREGESIINITYIINVKHHSAIYKFYKCYGPSFRASSLEEKRRFVGGPIAVSYDMNSSSIHPIVFKNILRGKFNGVSMSVNADRYNKRDRFCPTVLHFSTDNFLLSPLTLVHKSTEPENIPTTLSSHANLIRISDDDDEIVMYINGHKKEHKVRLPTFDIGIFTPRCMMEFSYGFRKMKPRLSSSSRLTLNIDISKPDNEMPDVVILNNLKVGDWLYTQYSLVVLRYWDYIRMSVINSEYSCVIYRPQYREMLSHVEVFRNLKGGIEYVVVNINVAQGYDKSPKIFKAKMKIYKRICNGNECSYDDLSNYWLDPYQAILDNAPKDLRFVAPGGSDIIAEQSFS</sequence>
<protein>
    <submittedName>
        <fullName evidence="2">Spherical body protein, putative</fullName>
    </submittedName>
</protein>
<feature type="signal peptide" evidence="1">
    <location>
        <begin position="1"/>
        <end position="26"/>
    </location>
</feature>
<comment type="caution">
    <text evidence="2">The sequence shown here is derived from an EMBL/GenBank/DDBJ whole genome shotgun (WGS) entry which is preliminary data.</text>
</comment>
<keyword evidence="3" id="KW-1185">Reference proteome</keyword>
<accession>A0A9W5TDM2</accession>
<evidence type="ECO:0000313" key="2">
    <source>
        <dbReference type="EMBL" id="GFE55655.1"/>
    </source>
</evidence>